<sequence length="475" mass="52109">MRNPLFGRGNDIVFERQAPEPAVIAHALERTEHRVFWLDDAGDAAAYPALSAWLDVDLAVVGGGYLGLWSAIMAKQRNPDARVVLLEGQTIGWAASGRNGGFVEASLTHGEGNGESRWPAEMETLTRLGLENLATMERQVAELGLDCQWEHNGSIDVALEEHQLEWLEPDKDGFLDRAAVQGKVGSPTYLGGRYHHDTALVHPARLAKELARAAAELGVEVFENSQVNGLSEENGAVTLTTARAGVRAAHVVLATNAFPSLLKRYRLYTVPVYDYVLMTEPLSAAQLASIGWQGREGMADLANQFHYYRLTADNRVLFGGYDAVYHFGREVRASYEDRTETFRTLASHFFTTFPQLEGLRFTHRWAGAIDTSSQFCAFFGLDLGGRVVSAAGFTGLGVGATHFAAEVLLDRLAGLTTERTELEMVRRKPLPFPPEPFAAAGIAATKWAMDRADHHEGRRNLLLRTLDAVGLGFDS</sequence>
<organism evidence="2 3">
    <name type="scientific">Gryllotalpicola koreensis</name>
    <dbReference type="NCBI Taxonomy" id="993086"/>
    <lineage>
        <taxon>Bacteria</taxon>
        <taxon>Bacillati</taxon>
        <taxon>Actinomycetota</taxon>
        <taxon>Actinomycetes</taxon>
        <taxon>Micrococcales</taxon>
        <taxon>Microbacteriaceae</taxon>
        <taxon>Gryllotalpicola</taxon>
    </lineage>
</organism>
<proteinExistence type="predicted"/>
<dbReference type="Pfam" id="PF01266">
    <property type="entry name" value="DAO"/>
    <property type="match status" value="1"/>
</dbReference>
<comment type="caution">
    <text evidence="2">The sequence shown here is derived from an EMBL/GenBank/DDBJ whole genome shotgun (WGS) entry which is preliminary data.</text>
</comment>
<dbReference type="SUPFAM" id="SSF51905">
    <property type="entry name" value="FAD/NAD(P)-binding domain"/>
    <property type="match status" value="1"/>
</dbReference>
<evidence type="ECO:0000313" key="3">
    <source>
        <dbReference type="Proteomes" id="UP001501079"/>
    </source>
</evidence>
<dbReference type="Gene3D" id="3.30.9.10">
    <property type="entry name" value="D-Amino Acid Oxidase, subunit A, domain 2"/>
    <property type="match status" value="1"/>
</dbReference>
<dbReference type="PANTHER" id="PTHR13847:SF281">
    <property type="entry name" value="FAD DEPENDENT OXIDOREDUCTASE DOMAIN-CONTAINING PROTEIN"/>
    <property type="match status" value="1"/>
</dbReference>
<dbReference type="InterPro" id="IPR036188">
    <property type="entry name" value="FAD/NAD-bd_sf"/>
</dbReference>
<dbReference type="Proteomes" id="UP001501079">
    <property type="component" value="Unassembled WGS sequence"/>
</dbReference>
<feature type="domain" description="FAD dependent oxidoreductase" evidence="1">
    <location>
        <begin position="57"/>
        <end position="410"/>
    </location>
</feature>
<name>A0ABP8A6T1_9MICO</name>
<dbReference type="EMBL" id="BAABBW010000005">
    <property type="protein sequence ID" value="GAA4178996.1"/>
    <property type="molecule type" value="Genomic_DNA"/>
</dbReference>
<accession>A0ABP8A6T1</accession>
<dbReference type="RefSeq" id="WP_344755980.1">
    <property type="nucleotide sequence ID" value="NZ_BAABBW010000005.1"/>
</dbReference>
<reference evidence="3" key="1">
    <citation type="journal article" date="2019" name="Int. J. Syst. Evol. Microbiol.">
        <title>The Global Catalogue of Microorganisms (GCM) 10K type strain sequencing project: providing services to taxonomists for standard genome sequencing and annotation.</title>
        <authorList>
            <consortium name="The Broad Institute Genomics Platform"/>
            <consortium name="The Broad Institute Genome Sequencing Center for Infectious Disease"/>
            <person name="Wu L."/>
            <person name="Ma J."/>
        </authorList>
    </citation>
    <scope>NUCLEOTIDE SEQUENCE [LARGE SCALE GENOMIC DNA]</scope>
    <source>
        <strain evidence="3">JCM 17591</strain>
    </source>
</reference>
<protein>
    <submittedName>
        <fullName evidence="2">FAD-dependent oxidoreductase</fullName>
    </submittedName>
</protein>
<dbReference type="Gene3D" id="3.50.50.60">
    <property type="entry name" value="FAD/NAD(P)-binding domain"/>
    <property type="match status" value="1"/>
</dbReference>
<dbReference type="PANTHER" id="PTHR13847">
    <property type="entry name" value="SARCOSINE DEHYDROGENASE-RELATED"/>
    <property type="match status" value="1"/>
</dbReference>
<gene>
    <name evidence="2" type="ORF">GCM10022287_30560</name>
</gene>
<dbReference type="InterPro" id="IPR006076">
    <property type="entry name" value="FAD-dep_OxRdtase"/>
</dbReference>
<evidence type="ECO:0000313" key="2">
    <source>
        <dbReference type="EMBL" id="GAA4178996.1"/>
    </source>
</evidence>
<keyword evidence="3" id="KW-1185">Reference proteome</keyword>
<evidence type="ECO:0000259" key="1">
    <source>
        <dbReference type="Pfam" id="PF01266"/>
    </source>
</evidence>